<dbReference type="PIRSF" id="PIRSF006066">
    <property type="entry name" value="HI0050"/>
    <property type="match status" value="1"/>
</dbReference>
<keyword evidence="6 7" id="KW-0472">Membrane</keyword>
<gene>
    <name evidence="9" type="ORF">QQX04_11570</name>
</gene>
<dbReference type="InterPro" id="IPR010656">
    <property type="entry name" value="DctM"/>
</dbReference>
<keyword evidence="3" id="KW-0997">Cell inner membrane</keyword>
<dbReference type="PANTHER" id="PTHR33362:SF3">
    <property type="entry name" value="SIALIC ACID TRAP TRANSPORTER PERMEASE PROTEIN SIAT"/>
    <property type="match status" value="1"/>
</dbReference>
<feature type="transmembrane region" description="Helical" evidence="7">
    <location>
        <begin position="269"/>
        <end position="291"/>
    </location>
</feature>
<evidence type="ECO:0000256" key="7">
    <source>
        <dbReference type="SAM" id="Phobius"/>
    </source>
</evidence>
<feature type="transmembrane region" description="Helical" evidence="7">
    <location>
        <begin position="239"/>
        <end position="257"/>
    </location>
</feature>
<evidence type="ECO:0000256" key="3">
    <source>
        <dbReference type="ARBA" id="ARBA00022519"/>
    </source>
</evidence>
<evidence type="ECO:0000313" key="10">
    <source>
        <dbReference type="Proteomes" id="UP001172738"/>
    </source>
</evidence>
<feature type="transmembrane region" description="Helical" evidence="7">
    <location>
        <begin position="212"/>
        <end position="233"/>
    </location>
</feature>
<dbReference type="InterPro" id="IPR004681">
    <property type="entry name" value="TRAP_DctM"/>
</dbReference>
<feature type="transmembrane region" description="Helical" evidence="7">
    <location>
        <begin position="397"/>
        <end position="418"/>
    </location>
</feature>
<keyword evidence="10" id="KW-1185">Reference proteome</keyword>
<comment type="caution">
    <text evidence="9">The sequence shown here is derived from an EMBL/GenBank/DDBJ whole genome shotgun (WGS) entry which is preliminary data.</text>
</comment>
<evidence type="ECO:0000256" key="1">
    <source>
        <dbReference type="ARBA" id="ARBA00004429"/>
    </source>
</evidence>
<dbReference type="NCBIfam" id="TIGR00786">
    <property type="entry name" value="dctM"/>
    <property type="match status" value="1"/>
</dbReference>
<accession>A0ABT8G3P4</accession>
<feature type="transmembrane region" description="Helical" evidence="7">
    <location>
        <begin position="167"/>
        <end position="192"/>
    </location>
</feature>
<evidence type="ECO:0000259" key="8">
    <source>
        <dbReference type="Pfam" id="PF06808"/>
    </source>
</evidence>
<evidence type="ECO:0000256" key="2">
    <source>
        <dbReference type="ARBA" id="ARBA00022475"/>
    </source>
</evidence>
<protein>
    <submittedName>
        <fullName evidence="9">TRAP transporter large permease</fullName>
    </submittedName>
</protein>
<feature type="domain" description="TRAP C4-dicarboxylate transport system permease DctM subunit" evidence="8">
    <location>
        <begin position="9"/>
        <end position="413"/>
    </location>
</feature>
<dbReference type="PANTHER" id="PTHR33362">
    <property type="entry name" value="SIALIC ACID TRAP TRANSPORTER PERMEASE PROTEIN SIAT-RELATED"/>
    <property type="match status" value="1"/>
</dbReference>
<keyword evidence="4 7" id="KW-0812">Transmembrane</keyword>
<evidence type="ECO:0000256" key="4">
    <source>
        <dbReference type="ARBA" id="ARBA00022692"/>
    </source>
</evidence>
<dbReference type="RefSeq" id="WP_301129353.1">
    <property type="nucleotide sequence ID" value="NZ_JAUHPV010000007.1"/>
</dbReference>
<sequence length="424" mass="43596">MTLALLGIGIALLLVLRVPVAFAFLGPSLVYMAVEGQSLGMALRHVTNAAASFPLLAVPLFVLLGTLANHTGIAEKFFRFALAALARIRGNLGYVAVGTSVAFSWMSGSAVADAAALGKVQIPAMLKAGYSRRFATGVSATSSLVAPVMPPSIPAVIYAGLAAVSTGALFAASVIPALLMALGLCIVVFVLVRRDRSIKAGTFDVTELKASIPGVLLPMLAPVIILGGILGGLFTPTEAAAIGVVWIAFVGLVQRSLTVKVAIAAIKDAVTTTASIMLIVASASLLGYILAKERLPQLLTDAALSVTSDPMVFLALTALMMLMLGTVIDATAILVLTVPILLPIAAQFGIDPIVLGVLLIVSLMIGLLTPPVGTVLFVTAHVSHTRVGEVFRGSLPFLIPSVLIAITAIVFPGTIAWLPTVLGL</sequence>
<proteinExistence type="predicted"/>
<evidence type="ECO:0000256" key="6">
    <source>
        <dbReference type="ARBA" id="ARBA00023136"/>
    </source>
</evidence>
<feature type="transmembrane region" description="Helical" evidence="7">
    <location>
        <begin position="47"/>
        <end position="65"/>
    </location>
</feature>
<evidence type="ECO:0000313" key="9">
    <source>
        <dbReference type="EMBL" id="MDN4473632.1"/>
    </source>
</evidence>
<dbReference type="Proteomes" id="UP001172738">
    <property type="component" value="Unassembled WGS sequence"/>
</dbReference>
<keyword evidence="5 7" id="KW-1133">Transmembrane helix</keyword>
<dbReference type="Pfam" id="PF06808">
    <property type="entry name" value="DctM"/>
    <property type="match status" value="1"/>
</dbReference>
<feature type="transmembrane region" description="Helical" evidence="7">
    <location>
        <begin position="353"/>
        <end position="377"/>
    </location>
</feature>
<keyword evidence="2" id="KW-1003">Cell membrane</keyword>
<comment type="subcellular location">
    <subcellularLocation>
        <location evidence="1">Cell inner membrane</location>
        <topology evidence="1">Multi-pass membrane protein</topology>
    </subcellularLocation>
</comment>
<dbReference type="EMBL" id="JAUHPV010000007">
    <property type="protein sequence ID" value="MDN4473632.1"/>
    <property type="molecule type" value="Genomic_DNA"/>
</dbReference>
<organism evidence="9 10">
    <name type="scientific">Demequina zhanjiangensis</name>
    <dbReference type="NCBI Taxonomy" id="3051659"/>
    <lineage>
        <taxon>Bacteria</taxon>
        <taxon>Bacillati</taxon>
        <taxon>Actinomycetota</taxon>
        <taxon>Actinomycetes</taxon>
        <taxon>Micrococcales</taxon>
        <taxon>Demequinaceae</taxon>
        <taxon>Demequina</taxon>
    </lineage>
</organism>
<feature type="transmembrane region" description="Helical" evidence="7">
    <location>
        <begin position="311"/>
        <end position="341"/>
    </location>
</feature>
<reference evidence="9" key="1">
    <citation type="submission" date="2023-06" db="EMBL/GenBank/DDBJ databases">
        <title>SYSU T00b26.</title>
        <authorList>
            <person name="Gao L."/>
            <person name="Fang B.-Z."/>
            <person name="Li W.-J."/>
        </authorList>
    </citation>
    <scope>NUCLEOTIDE SEQUENCE</scope>
    <source>
        <strain evidence="9">SYSU T00b26</strain>
    </source>
</reference>
<evidence type="ECO:0000256" key="5">
    <source>
        <dbReference type="ARBA" id="ARBA00022989"/>
    </source>
</evidence>
<name>A0ABT8G3P4_9MICO</name>